<keyword evidence="9" id="KW-0804">Transcription</keyword>
<dbReference type="SMART" id="SM00355">
    <property type="entry name" value="ZnF_C2H2"/>
    <property type="match status" value="9"/>
</dbReference>
<dbReference type="GO" id="GO:0005634">
    <property type="term" value="C:nucleus"/>
    <property type="evidence" value="ECO:0007669"/>
    <property type="project" value="UniProtKB-SubCell"/>
</dbReference>
<protein>
    <recommendedName>
        <fullName evidence="13">C2H2-type domain-containing protein</fullName>
    </recommendedName>
</protein>
<evidence type="ECO:0000256" key="12">
    <source>
        <dbReference type="SAM" id="MobiDB-lite"/>
    </source>
</evidence>
<feature type="domain" description="C2H2-type" evidence="13">
    <location>
        <begin position="216"/>
        <end position="243"/>
    </location>
</feature>
<comment type="subcellular location">
    <subcellularLocation>
        <location evidence="1">Nucleus</location>
    </subcellularLocation>
</comment>
<reference evidence="15" key="1">
    <citation type="submission" date="2018-06" db="EMBL/GenBank/DDBJ databases">
        <title>Genome assembly of Danube salmon.</title>
        <authorList>
            <person name="Macqueen D.J."/>
            <person name="Gundappa M.K."/>
        </authorList>
    </citation>
    <scope>NUCLEOTIDE SEQUENCE [LARGE SCALE GENOMIC DNA]</scope>
</reference>
<comment type="similarity">
    <text evidence="2">Belongs to the krueppel C2H2-type zinc-finger protein family.</text>
</comment>
<keyword evidence="8" id="KW-0238">DNA-binding</keyword>
<dbReference type="PROSITE" id="PS50157">
    <property type="entry name" value="ZINC_FINGER_C2H2_2"/>
    <property type="match status" value="9"/>
</dbReference>
<evidence type="ECO:0000256" key="1">
    <source>
        <dbReference type="ARBA" id="ARBA00004123"/>
    </source>
</evidence>
<feature type="domain" description="C2H2-type" evidence="13">
    <location>
        <begin position="272"/>
        <end position="299"/>
    </location>
</feature>
<dbReference type="InterPro" id="IPR036236">
    <property type="entry name" value="Znf_C2H2_sf"/>
</dbReference>
<accession>A0A4W5PK90</accession>
<dbReference type="FunFam" id="3.30.160.60:FF:000145">
    <property type="entry name" value="Zinc finger protein 574"/>
    <property type="match status" value="1"/>
</dbReference>
<dbReference type="GeneTree" id="ENSGT00940000153587"/>
<keyword evidence="3" id="KW-0479">Metal-binding</keyword>
<keyword evidence="7" id="KW-0805">Transcription regulation</keyword>
<feature type="domain" description="C2H2-type" evidence="13">
    <location>
        <begin position="441"/>
        <end position="469"/>
    </location>
</feature>
<evidence type="ECO:0000256" key="2">
    <source>
        <dbReference type="ARBA" id="ARBA00006991"/>
    </source>
</evidence>
<evidence type="ECO:0000256" key="5">
    <source>
        <dbReference type="ARBA" id="ARBA00022771"/>
    </source>
</evidence>
<feature type="compositionally biased region" description="Low complexity" evidence="12">
    <location>
        <begin position="68"/>
        <end position="81"/>
    </location>
</feature>
<dbReference type="FunFam" id="3.30.160.60:FF:000100">
    <property type="entry name" value="Zinc finger 45-like"/>
    <property type="match status" value="1"/>
</dbReference>
<evidence type="ECO:0000313" key="15">
    <source>
        <dbReference type="Proteomes" id="UP000314982"/>
    </source>
</evidence>
<feature type="domain" description="C2H2-type" evidence="13">
    <location>
        <begin position="244"/>
        <end position="271"/>
    </location>
</feature>
<dbReference type="Gene3D" id="3.30.160.60">
    <property type="entry name" value="Classic Zinc Finger"/>
    <property type="match status" value="9"/>
</dbReference>
<dbReference type="Ensembl" id="ENSHHUT00000066009.1">
    <property type="protein sequence ID" value="ENSHHUP00000063847.1"/>
    <property type="gene ID" value="ENSHHUG00000037729.1"/>
</dbReference>
<dbReference type="Pfam" id="PF00096">
    <property type="entry name" value="zf-C2H2"/>
    <property type="match status" value="9"/>
</dbReference>
<name>A0A4W5PK90_9TELE</name>
<feature type="region of interest" description="Disordered" evidence="12">
    <location>
        <begin position="145"/>
        <end position="165"/>
    </location>
</feature>
<keyword evidence="10" id="KW-0539">Nucleus</keyword>
<feature type="domain" description="C2H2-type" evidence="13">
    <location>
        <begin position="300"/>
        <end position="327"/>
    </location>
</feature>
<dbReference type="PANTHER" id="PTHR14196:SF12">
    <property type="entry name" value="ZINC FINGER PROTEIN 208-LIKE"/>
    <property type="match status" value="1"/>
</dbReference>
<evidence type="ECO:0000256" key="6">
    <source>
        <dbReference type="ARBA" id="ARBA00022833"/>
    </source>
</evidence>
<evidence type="ECO:0000256" key="9">
    <source>
        <dbReference type="ARBA" id="ARBA00023163"/>
    </source>
</evidence>
<dbReference type="FunFam" id="3.30.160.60:FF:000065">
    <property type="entry name" value="B-cell CLL/lymphoma 6, member B"/>
    <property type="match status" value="2"/>
</dbReference>
<dbReference type="GO" id="GO:0000981">
    <property type="term" value="F:DNA-binding transcription factor activity, RNA polymerase II-specific"/>
    <property type="evidence" value="ECO:0007669"/>
    <property type="project" value="TreeGrafter"/>
</dbReference>
<dbReference type="FunFam" id="3.30.160.60:FF:002343">
    <property type="entry name" value="Zinc finger protein 33A"/>
    <property type="match status" value="1"/>
</dbReference>
<feature type="compositionally biased region" description="Basic residues" evidence="12">
    <location>
        <begin position="47"/>
        <end position="67"/>
    </location>
</feature>
<keyword evidence="4" id="KW-0677">Repeat</keyword>
<keyword evidence="5 11" id="KW-0863">Zinc-finger</keyword>
<dbReference type="FunFam" id="3.30.160.60:FF:000733">
    <property type="entry name" value="Zinc finger protein 236 variant"/>
    <property type="match status" value="1"/>
</dbReference>
<evidence type="ECO:0000256" key="4">
    <source>
        <dbReference type="ARBA" id="ARBA00022737"/>
    </source>
</evidence>
<dbReference type="InterPro" id="IPR013087">
    <property type="entry name" value="Znf_C2H2_type"/>
</dbReference>
<dbReference type="FunFam" id="3.30.160.60:FF:001156">
    <property type="entry name" value="Zinc finger protein 407"/>
    <property type="match status" value="1"/>
</dbReference>
<dbReference type="SUPFAM" id="SSF57667">
    <property type="entry name" value="beta-beta-alpha zinc fingers"/>
    <property type="match status" value="5"/>
</dbReference>
<feature type="domain" description="C2H2-type" evidence="13">
    <location>
        <begin position="356"/>
        <end position="383"/>
    </location>
</feature>
<evidence type="ECO:0000313" key="14">
    <source>
        <dbReference type="Ensembl" id="ENSHHUP00000063847.1"/>
    </source>
</evidence>
<reference evidence="14" key="3">
    <citation type="submission" date="2025-09" db="UniProtKB">
        <authorList>
            <consortium name="Ensembl"/>
        </authorList>
    </citation>
    <scope>IDENTIFICATION</scope>
</reference>
<reference evidence="14" key="2">
    <citation type="submission" date="2025-08" db="UniProtKB">
        <authorList>
            <consortium name="Ensembl"/>
        </authorList>
    </citation>
    <scope>IDENTIFICATION</scope>
</reference>
<dbReference type="PROSITE" id="PS00028">
    <property type="entry name" value="ZINC_FINGER_C2H2_1"/>
    <property type="match status" value="8"/>
</dbReference>
<feature type="domain" description="C2H2-type" evidence="13">
    <location>
        <begin position="328"/>
        <end position="355"/>
    </location>
</feature>
<dbReference type="Proteomes" id="UP000314982">
    <property type="component" value="Unassembled WGS sequence"/>
</dbReference>
<evidence type="ECO:0000256" key="10">
    <source>
        <dbReference type="ARBA" id="ARBA00023242"/>
    </source>
</evidence>
<dbReference type="AlphaFoldDB" id="A0A4W5PK90"/>
<proteinExistence type="inferred from homology"/>
<dbReference type="FunFam" id="3.30.160.60:FF:000060">
    <property type="entry name" value="zinc finger protein 436"/>
    <property type="match status" value="1"/>
</dbReference>
<evidence type="ECO:0000256" key="11">
    <source>
        <dbReference type="PROSITE-ProRule" id="PRU00042"/>
    </source>
</evidence>
<dbReference type="STRING" id="62062.ENSHHUP00000063847"/>
<feature type="domain" description="C2H2-type" evidence="13">
    <location>
        <begin position="384"/>
        <end position="412"/>
    </location>
</feature>
<keyword evidence="6" id="KW-0862">Zinc</keyword>
<dbReference type="GO" id="GO:0000977">
    <property type="term" value="F:RNA polymerase II transcription regulatory region sequence-specific DNA binding"/>
    <property type="evidence" value="ECO:0007669"/>
    <property type="project" value="TreeGrafter"/>
</dbReference>
<evidence type="ECO:0000259" key="13">
    <source>
        <dbReference type="PROSITE" id="PS50157"/>
    </source>
</evidence>
<evidence type="ECO:0000256" key="7">
    <source>
        <dbReference type="ARBA" id="ARBA00023015"/>
    </source>
</evidence>
<feature type="domain" description="C2H2-type" evidence="13">
    <location>
        <begin position="413"/>
        <end position="440"/>
    </location>
</feature>
<dbReference type="PANTHER" id="PTHR14196">
    <property type="entry name" value="ODD-SKIPPED - RELATED"/>
    <property type="match status" value="1"/>
</dbReference>
<dbReference type="GO" id="GO:0008270">
    <property type="term" value="F:zinc ion binding"/>
    <property type="evidence" value="ECO:0007669"/>
    <property type="project" value="UniProtKB-KW"/>
</dbReference>
<organism evidence="14 15">
    <name type="scientific">Hucho hucho</name>
    <name type="common">huchen</name>
    <dbReference type="NCBI Taxonomy" id="62062"/>
    <lineage>
        <taxon>Eukaryota</taxon>
        <taxon>Metazoa</taxon>
        <taxon>Chordata</taxon>
        <taxon>Craniata</taxon>
        <taxon>Vertebrata</taxon>
        <taxon>Euteleostomi</taxon>
        <taxon>Actinopterygii</taxon>
        <taxon>Neopterygii</taxon>
        <taxon>Teleostei</taxon>
        <taxon>Protacanthopterygii</taxon>
        <taxon>Salmoniformes</taxon>
        <taxon>Salmonidae</taxon>
        <taxon>Salmoninae</taxon>
        <taxon>Hucho</taxon>
    </lineage>
</organism>
<dbReference type="InterPro" id="IPR050717">
    <property type="entry name" value="C2H2-ZF_Transcription_Reg"/>
</dbReference>
<evidence type="ECO:0000256" key="3">
    <source>
        <dbReference type="ARBA" id="ARBA00022723"/>
    </source>
</evidence>
<sequence>MEGGDSLHSVSLNQLKMAAVVSLPIVRLHRLTKDQLSLAAQKNNNKPGRKPTKKKNSTTTTRGKKQSTGKGNSSAGSKSVSSQVSLAPMWWGRPKGSKNQPKITLKISSAILRPDEVKQEVKQEMDELPIEMRSDEHWLNTVKPERYDPEMGDTRGPTESDPRTDAHHLGIKTEDAPLYHQDGGRRLRSATVQLFNLAALRSDPEWWPRNQKVRRFPCPDCGQKFFSKTTLELHSRIHTQYQPYSCEVCHKTFSRKGGLVEHQPIHEAERPFACLQCGRTFTFKSNLTRHMRFHSDARPYVCSQCGQGFKISAQLKSHMFSHSGYKPYVCPECGQSFVRYMSLKYHRLSHTGERPLSCPECPMTFARPHTLMIHRRQHTGETPFSCQDCGKRFKQGCQLKDHVRRKHTGEKPYKCSDCDKCFVTSASRKVHMVVHTGEKPYKCTECFRSYSQSGGLKRHRCEQQTSKRRGYHSFGCELFPAPWPQLNGRERERDHHPPSTYPILMESHRDTMNFPDTLFLF</sequence>
<keyword evidence="15" id="KW-1185">Reference proteome</keyword>
<feature type="region of interest" description="Disordered" evidence="12">
    <location>
        <begin position="38"/>
        <end position="81"/>
    </location>
</feature>
<evidence type="ECO:0000256" key="8">
    <source>
        <dbReference type="ARBA" id="ARBA00023125"/>
    </source>
</evidence>